<feature type="region of interest" description="Disordered" evidence="1">
    <location>
        <begin position="91"/>
        <end position="121"/>
    </location>
</feature>
<dbReference type="EMBL" id="FPJG01000006">
    <property type="protein sequence ID" value="SFW74794.1"/>
    <property type="molecule type" value="Genomic_DNA"/>
</dbReference>
<protein>
    <submittedName>
        <fullName evidence="3">Uncharacterized protein</fullName>
    </submittedName>
</protein>
<dbReference type="OrthoDB" id="5187892at2"/>
<keyword evidence="4" id="KW-1185">Reference proteome</keyword>
<reference evidence="4" key="1">
    <citation type="submission" date="2016-11" db="EMBL/GenBank/DDBJ databases">
        <authorList>
            <person name="Varghese N."/>
            <person name="Submissions S."/>
        </authorList>
    </citation>
    <scope>NUCLEOTIDE SEQUENCE [LARGE SCALE GENOMIC DNA]</scope>
    <source>
        <strain evidence="4">DSM 44671</strain>
    </source>
</reference>
<feature type="signal peptide" evidence="2">
    <location>
        <begin position="1"/>
        <end position="26"/>
    </location>
</feature>
<dbReference type="AlphaFoldDB" id="A0A1K1RSD5"/>
<keyword evidence="2" id="KW-0732">Signal</keyword>
<organism evidence="3 4">
    <name type="scientific">Amycolatopsis australiensis</name>
    <dbReference type="NCBI Taxonomy" id="546364"/>
    <lineage>
        <taxon>Bacteria</taxon>
        <taxon>Bacillati</taxon>
        <taxon>Actinomycetota</taxon>
        <taxon>Actinomycetes</taxon>
        <taxon>Pseudonocardiales</taxon>
        <taxon>Pseudonocardiaceae</taxon>
        <taxon>Amycolatopsis</taxon>
    </lineage>
</organism>
<evidence type="ECO:0000313" key="4">
    <source>
        <dbReference type="Proteomes" id="UP000182740"/>
    </source>
</evidence>
<gene>
    <name evidence="3" type="ORF">SAMN04489730_3831</name>
</gene>
<proteinExistence type="predicted"/>
<accession>A0A1K1RSD5</accession>
<dbReference type="Proteomes" id="UP000182740">
    <property type="component" value="Unassembled WGS sequence"/>
</dbReference>
<feature type="chain" id="PRO_5009667733" evidence="2">
    <location>
        <begin position="27"/>
        <end position="209"/>
    </location>
</feature>
<evidence type="ECO:0000313" key="3">
    <source>
        <dbReference type="EMBL" id="SFW74794.1"/>
    </source>
</evidence>
<evidence type="ECO:0000256" key="1">
    <source>
        <dbReference type="SAM" id="MobiDB-lite"/>
    </source>
</evidence>
<sequence>MTRHRYPVALLAVLAALTITAPAAQARPAQYPLPPPGVQLPLTARALDSQLQLRDETLSVDFHGGLRVRVEPNPDDPDNSRRLRLVGMRFDADLPEGGRQARQGGGSITIEQSGDDTDPQSVLRLTQQSPPRYENIMVVSFSMTIDQPGRAEPLVLTTKDPARLVGQLSQFPPQADIYQLQNPIDLVLPESPDDTVATLQTFPVKLSEA</sequence>
<dbReference type="RefSeq" id="WP_143168590.1">
    <property type="nucleotide sequence ID" value="NZ_FPJG01000006.1"/>
</dbReference>
<evidence type="ECO:0000256" key="2">
    <source>
        <dbReference type="SAM" id="SignalP"/>
    </source>
</evidence>
<name>A0A1K1RSD5_9PSEU</name>